<reference evidence="2 3" key="1">
    <citation type="submission" date="2019-04" db="EMBL/GenBank/DDBJ databases">
        <title>An improved genome assembly and genetic linkage map for asparagus bean, Vigna unguiculata ssp. sesquipedialis.</title>
        <authorList>
            <person name="Xia Q."/>
            <person name="Zhang R."/>
            <person name="Dong Y."/>
        </authorList>
    </citation>
    <scope>NUCLEOTIDE SEQUENCE [LARGE SCALE GENOMIC DNA]</scope>
    <source>
        <tissue evidence="2">Leaf</tissue>
    </source>
</reference>
<accession>A0A4D6M6L2</accession>
<feature type="compositionally biased region" description="Basic and acidic residues" evidence="1">
    <location>
        <begin position="157"/>
        <end position="168"/>
    </location>
</feature>
<gene>
    <name evidence="2" type="ORF">DEO72_LG6g1662</name>
</gene>
<protein>
    <submittedName>
        <fullName evidence="2">Uncharacterized protein</fullName>
    </submittedName>
</protein>
<evidence type="ECO:0000313" key="2">
    <source>
        <dbReference type="EMBL" id="QCD96952.1"/>
    </source>
</evidence>
<keyword evidence="3" id="KW-1185">Reference proteome</keyword>
<name>A0A4D6M6L2_VIGUN</name>
<dbReference type="EMBL" id="CP039350">
    <property type="protein sequence ID" value="QCD96952.1"/>
    <property type="molecule type" value="Genomic_DNA"/>
</dbReference>
<evidence type="ECO:0000256" key="1">
    <source>
        <dbReference type="SAM" id="MobiDB-lite"/>
    </source>
</evidence>
<dbReference type="Proteomes" id="UP000501690">
    <property type="component" value="Linkage Group LG6"/>
</dbReference>
<organism evidence="2 3">
    <name type="scientific">Vigna unguiculata</name>
    <name type="common">Cowpea</name>
    <dbReference type="NCBI Taxonomy" id="3917"/>
    <lineage>
        <taxon>Eukaryota</taxon>
        <taxon>Viridiplantae</taxon>
        <taxon>Streptophyta</taxon>
        <taxon>Embryophyta</taxon>
        <taxon>Tracheophyta</taxon>
        <taxon>Spermatophyta</taxon>
        <taxon>Magnoliopsida</taxon>
        <taxon>eudicotyledons</taxon>
        <taxon>Gunneridae</taxon>
        <taxon>Pentapetalae</taxon>
        <taxon>rosids</taxon>
        <taxon>fabids</taxon>
        <taxon>Fabales</taxon>
        <taxon>Fabaceae</taxon>
        <taxon>Papilionoideae</taxon>
        <taxon>50 kb inversion clade</taxon>
        <taxon>NPAAA clade</taxon>
        <taxon>indigoferoid/millettioid clade</taxon>
        <taxon>Phaseoleae</taxon>
        <taxon>Vigna</taxon>
    </lineage>
</organism>
<sequence>MERDLMVIRGLSLWRWSTINRGGVLVLRQRIHLGSEPTPAECIPSALLQRDDEDSVGAEEFSALRQPGYEWVNPRVKLPLSRFSKAADVVAFRKKYDIIADTIDERIEYLSTLSYLDQLPKKLSSKKIIGVFRSSHPRDDLFKVFLELRRKKLEEEKRKGGESYRRFPAEMSSQKSDLMPPTVEKKKSIEVSLSSEEADIVSAMCPKTVLYALNEFHARAMVMGRHLDTMLSQLPKTSKLTAEIENLQRELAEANNRRQEVMS</sequence>
<dbReference type="AlphaFoldDB" id="A0A4D6M6L2"/>
<feature type="region of interest" description="Disordered" evidence="1">
    <location>
        <begin position="157"/>
        <end position="183"/>
    </location>
</feature>
<proteinExistence type="predicted"/>
<evidence type="ECO:0000313" key="3">
    <source>
        <dbReference type="Proteomes" id="UP000501690"/>
    </source>
</evidence>